<evidence type="ECO:0000256" key="2">
    <source>
        <dbReference type="SAM" id="SignalP"/>
    </source>
</evidence>
<dbReference type="AlphaFoldDB" id="A0A1Y2D6D1"/>
<organism evidence="3 4">
    <name type="scientific">Leucosporidium creatinivorum</name>
    <dbReference type="NCBI Taxonomy" id="106004"/>
    <lineage>
        <taxon>Eukaryota</taxon>
        <taxon>Fungi</taxon>
        <taxon>Dikarya</taxon>
        <taxon>Basidiomycota</taxon>
        <taxon>Pucciniomycotina</taxon>
        <taxon>Microbotryomycetes</taxon>
        <taxon>Leucosporidiales</taxon>
        <taxon>Leucosporidium</taxon>
    </lineage>
</organism>
<feature type="transmembrane region" description="Helical" evidence="1">
    <location>
        <begin position="170"/>
        <end position="194"/>
    </location>
</feature>
<dbReference type="Proteomes" id="UP000193467">
    <property type="component" value="Unassembled WGS sequence"/>
</dbReference>
<keyword evidence="1" id="KW-1133">Transmembrane helix</keyword>
<keyword evidence="1" id="KW-0812">Transmembrane</keyword>
<dbReference type="PANTHER" id="PTHR39470">
    <property type="entry name" value="CHROMOSOME 10, WHOLE GENOME SHOTGUN SEQUENCE"/>
    <property type="match status" value="1"/>
</dbReference>
<keyword evidence="1" id="KW-0472">Membrane</keyword>
<dbReference type="OrthoDB" id="4218123at2759"/>
<feature type="non-terminal residue" evidence="3">
    <location>
        <position position="280"/>
    </location>
</feature>
<gene>
    <name evidence="3" type="ORF">BCR35DRAFT_310419</name>
</gene>
<keyword evidence="4" id="KW-1185">Reference proteome</keyword>
<feature type="transmembrane region" description="Helical" evidence="1">
    <location>
        <begin position="200"/>
        <end position="220"/>
    </location>
</feature>
<feature type="chain" id="PRO_5010986051" evidence="2">
    <location>
        <begin position="27"/>
        <end position="280"/>
    </location>
</feature>
<reference evidence="3 4" key="1">
    <citation type="submission" date="2016-07" db="EMBL/GenBank/DDBJ databases">
        <title>Pervasive Adenine N6-methylation of Active Genes in Fungi.</title>
        <authorList>
            <consortium name="DOE Joint Genome Institute"/>
            <person name="Mondo S.J."/>
            <person name="Dannebaum R.O."/>
            <person name="Kuo R.C."/>
            <person name="Labutti K."/>
            <person name="Haridas S."/>
            <person name="Kuo A."/>
            <person name="Salamov A."/>
            <person name="Ahrendt S.R."/>
            <person name="Lipzen A."/>
            <person name="Sullivan W."/>
            <person name="Andreopoulos W.B."/>
            <person name="Clum A."/>
            <person name="Lindquist E."/>
            <person name="Daum C."/>
            <person name="Ramamoorthy G.K."/>
            <person name="Gryganskyi A."/>
            <person name="Culley D."/>
            <person name="Magnuson J.K."/>
            <person name="James T.Y."/>
            <person name="O'Malley M.A."/>
            <person name="Stajich J.E."/>
            <person name="Spatafora J.W."/>
            <person name="Visel A."/>
            <person name="Grigoriev I.V."/>
        </authorList>
    </citation>
    <scope>NUCLEOTIDE SEQUENCE [LARGE SCALE GENOMIC DNA]</scope>
    <source>
        <strain evidence="3 4">62-1032</strain>
    </source>
</reference>
<dbReference type="PANTHER" id="PTHR39470:SF1">
    <property type="entry name" value="CHORISMATE SYNTHASE PROTEIN"/>
    <property type="match status" value="1"/>
</dbReference>
<accession>A0A1Y2D6D1</accession>
<feature type="transmembrane region" description="Helical" evidence="1">
    <location>
        <begin position="60"/>
        <end position="80"/>
    </location>
</feature>
<proteinExistence type="predicted"/>
<feature type="transmembrane region" description="Helical" evidence="1">
    <location>
        <begin position="240"/>
        <end position="260"/>
    </location>
</feature>
<keyword evidence="2" id="KW-0732">Signal</keyword>
<feature type="signal peptide" evidence="2">
    <location>
        <begin position="1"/>
        <end position="26"/>
    </location>
</feature>
<sequence length="280" mass="30452">MVLVSFGTAQTLLLLAAPWLLPKGISLVRSVFSPSPAGTRTSLHPAYRPPSRPRDSPSRAHFRLLLISLSLSLAVFSLLLPPHNLFLSLSTPQSTLQSFFPALRTPLDLRLATETLARAWSVRLGRELGDEELGLLGRLQTLDARAVYVAYGTTPLMHCSWCRPGEGLDFLLMLAPGLGLEYLLVLAVMGLLLGGGRKHWRSWMVVALLVGGAVEAYMRVSWAGPRAGGSVMMLHSTLHLLRYTYFSLLLLVAYLLPPALVSHSNSAASLISPAILNLLN</sequence>
<dbReference type="InParanoid" id="A0A1Y2D6D1"/>
<evidence type="ECO:0000313" key="3">
    <source>
        <dbReference type="EMBL" id="ORY54145.1"/>
    </source>
</evidence>
<dbReference type="STRING" id="106004.A0A1Y2D6D1"/>
<name>A0A1Y2D6D1_9BASI</name>
<protein>
    <submittedName>
        <fullName evidence="3">Uncharacterized protein</fullName>
    </submittedName>
</protein>
<comment type="caution">
    <text evidence="3">The sequence shown here is derived from an EMBL/GenBank/DDBJ whole genome shotgun (WGS) entry which is preliminary data.</text>
</comment>
<evidence type="ECO:0000256" key="1">
    <source>
        <dbReference type="SAM" id="Phobius"/>
    </source>
</evidence>
<dbReference type="EMBL" id="MCGR01000100">
    <property type="protein sequence ID" value="ORY54145.1"/>
    <property type="molecule type" value="Genomic_DNA"/>
</dbReference>
<evidence type="ECO:0000313" key="4">
    <source>
        <dbReference type="Proteomes" id="UP000193467"/>
    </source>
</evidence>